<keyword evidence="2" id="KW-1185">Reference proteome</keyword>
<organism evidence="1 2">
    <name type="scientific">Lutispora saccharofermentans</name>
    <dbReference type="NCBI Taxonomy" id="3024236"/>
    <lineage>
        <taxon>Bacteria</taxon>
        <taxon>Bacillati</taxon>
        <taxon>Bacillota</taxon>
        <taxon>Clostridia</taxon>
        <taxon>Lutisporales</taxon>
        <taxon>Lutisporaceae</taxon>
        <taxon>Lutispora</taxon>
    </lineage>
</organism>
<evidence type="ECO:0000313" key="1">
    <source>
        <dbReference type="EMBL" id="MCQ1530179.1"/>
    </source>
</evidence>
<sequence length="90" mass="10459">MAAKVKNYTFSLPVEMIDKVREYADDNYITSINAGVKEAIEEYLMRLEKEKLIKEITEASKDPLFLKDIEECIHDFEAPDAETARRATDW</sequence>
<gene>
    <name evidence="1" type="ORF">LJD61_11550</name>
</gene>
<protein>
    <recommendedName>
        <fullName evidence="3">CopG family transcriptional regulator</fullName>
    </recommendedName>
</protein>
<dbReference type="EMBL" id="JAJEKE010000009">
    <property type="protein sequence ID" value="MCQ1530179.1"/>
    <property type="molecule type" value="Genomic_DNA"/>
</dbReference>
<name>A0ABT1NHW2_9FIRM</name>
<reference evidence="1 2" key="1">
    <citation type="submission" date="2021-10" db="EMBL/GenBank/DDBJ databases">
        <title>Lutispora strain m25 sp. nov., a thermophilic, non-spore-forming bacterium isolated from a lab-scale methanogenic bioreactor digesting anaerobic sludge.</title>
        <authorList>
            <person name="El Houari A."/>
            <person name="Mcdonald J."/>
        </authorList>
    </citation>
    <scope>NUCLEOTIDE SEQUENCE [LARGE SCALE GENOMIC DNA]</scope>
    <source>
        <strain evidence="2">m25</strain>
    </source>
</reference>
<evidence type="ECO:0000313" key="2">
    <source>
        <dbReference type="Proteomes" id="UP001651880"/>
    </source>
</evidence>
<evidence type="ECO:0008006" key="3">
    <source>
        <dbReference type="Google" id="ProtNLM"/>
    </source>
</evidence>
<dbReference type="Proteomes" id="UP001651880">
    <property type="component" value="Unassembled WGS sequence"/>
</dbReference>
<dbReference type="RefSeq" id="WP_255227695.1">
    <property type="nucleotide sequence ID" value="NZ_JAJEKE010000009.1"/>
</dbReference>
<proteinExistence type="predicted"/>
<accession>A0ABT1NHW2</accession>
<comment type="caution">
    <text evidence="1">The sequence shown here is derived from an EMBL/GenBank/DDBJ whole genome shotgun (WGS) entry which is preliminary data.</text>
</comment>